<dbReference type="RefSeq" id="WP_207672216.1">
    <property type="nucleotide sequence ID" value="NZ_JAFREM010000004.1"/>
</dbReference>
<evidence type="ECO:0000256" key="1">
    <source>
        <dbReference type="SAM" id="Phobius"/>
    </source>
</evidence>
<name>A0ABS3L6P0_9ENTE</name>
<feature type="transmembrane region" description="Helical" evidence="1">
    <location>
        <begin position="7"/>
        <end position="26"/>
    </location>
</feature>
<organism evidence="2 3">
    <name type="scientific">Candidatus Enterococcus moelleringii</name>
    <dbReference type="NCBI Taxonomy" id="2815325"/>
    <lineage>
        <taxon>Bacteria</taxon>
        <taxon>Bacillati</taxon>
        <taxon>Bacillota</taxon>
        <taxon>Bacilli</taxon>
        <taxon>Lactobacillales</taxon>
        <taxon>Enterococcaceae</taxon>
        <taxon>Enterococcus</taxon>
    </lineage>
</organism>
<evidence type="ECO:0000313" key="3">
    <source>
        <dbReference type="Proteomes" id="UP000664601"/>
    </source>
</evidence>
<sequence length="121" mass="12910">MKKYQTAFAKAVLGSCGWLMGILVLIEGKNLSFTHVAIAAASSAVIATVFAVLYPWIWNDAKLNRFGKVAASAIINITTGCIVIGLVIPAMLTMILPWAPGMLVLSLGLHFVASCFVRETV</sequence>
<evidence type="ECO:0000313" key="2">
    <source>
        <dbReference type="EMBL" id="MBO1305289.1"/>
    </source>
</evidence>
<keyword evidence="1" id="KW-1133">Transmembrane helix</keyword>
<feature type="transmembrane region" description="Helical" evidence="1">
    <location>
        <begin position="98"/>
        <end position="117"/>
    </location>
</feature>
<comment type="caution">
    <text evidence="2">The sequence shown here is derived from an EMBL/GenBank/DDBJ whole genome shotgun (WGS) entry which is preliminary data.</text>
</comment>
<keyword evidence="3" id="KW-1185">Reference proteome</keyword>
<dbReference type="Proteomes" id="UP000664601">
    <property type="component" value="Unassembled WGS sequence"/>
</dbReference>
<gene>
    <name evidence="2" type="ORF">JZO70_03890</name>
</gene>
<accession>A0ABS3L6P0</accession>
<keyword evidence="1" id="KW-0472">Membrane</keyword>
<keyword evidence="1" id="KW-0812">Transmembrane</keyword>
<dbReference type="EMBL" id="JAFREM010000004">
    <property type="protein sequence ID" value="MBO1305289.1"/>
    <property type="molecule type" value="Genomic_DNA"/>
</dbReference>
<proteinExistence type="predicted"/>
<reference evidence="2 3" key="1">
    <citation type="submission" date="2021-03" db="EMBL/GenBank/DDBJ databases">
        <title>Enterococcal diversity collection.</title>
        <authorList>
            <person name="Gilmore M.S."/>
            <person name="Schwartzman J."/>
            <person name="Van Tyne D."/>
            <person name="Martin M."/>
            <person name="Earl A.M."/>
            <person name="Manson A.L."/>
            <person name="Straub T."/>
            <person name="Salamzade R."/>
            <person name="Saavedra J."/>
            <person name="Lebreton F."/>
            <person name="Prichula J."/>
            <person name="Schaufler K."/>
            <person name="Gaca A."/>
            <person name="Sgardioli B."/>
            <person name="Wagenaar J."/>
            <person name="Strong T."/>
        </authorList>
    </citation>
    <scope>NUCLEOTIDE SEQUENCE [LARGE SCALE GENOMIC DNA]</scope>
    <source>
        <strain evidence="2 3">669A</strain>
    </source>
</reference>
<feature type="transmembrane region" description="Helical" evidence="1">
    <location>
        <begin position="32"/>
        <end position="57"/>
    </location>
</feature>
<protein>
    <submittedName>
        <fullName evidence="2">Uncharacterized protein</fullName>
    </submittedName>
</protein>
<feature type="transmembrane region" description="Helical" evidence="1">
    <location>
        <begin position="69"/>
        <end position="92"/>
    </location>
</feature>